<evidence type="ECO:0000256" key="8">
    <source>
        <dbReference type="SAM" id="Coils"/>
    </source>
</evidence>
<dbReference type="SMART" id="SM00220">
    <property type="entry name" value="S_TKc"/>
    <property type="match status" value="1"/>
</dbReference>
<organism evidence="11 12">
    <name type="scientific">Gimesia benthica</name>
    <dbReference type="NCBI Taxonomy" id="2608982"/>
    <lineage>
        <taxon>Bacteria</taxon>
        <taxon>Pseudomonadati</taxon>
        <taxon>Planctomycetota</taxon>
        <taxon>Planctomycetia</taxon>
        <taxon>Planctomycetales</taxon>
        <taxon>Planctomycetaceae</taxon>
        <taxon>Gimesia</taxon>
    </lineage>
</organism>
<dbReference type="EMBL" id="CP043930">
    <property type="protein sequence ID" value="QGQ27084.1"/>
    <property type="molecule type" value="Genomic_DNA"/>
</dbReference>
<reference evidence="11 12" key="1">
    <citation type="submission" date="2019-09" db="EMBL/GenBank/DDBJ databases">
        <title>Gimesia benthica sp. nov., a novel bacterium isolated from deep-sea water of the Northwest Indian Ocean.</title>
        <authorList>
            <person name="Dai X."/>
        </authorList>
    </citation>
    <scope>NUCLEOTIDE SEQUENCE [LARGE SCALE GENOMIC DNA]</scope>
    <source>
        <strain evidence="11 12">E7</strain>
    </source>
</reference>
<evidence type="ECO:0000256" key="6">
    <source>
        <dbReference type="ARBA" id="ARBA00022840"/>
    </source>
</evidence>
<dbReference type="PROSITE" id="PS00108">
    <property type="entry name" value="PROTEIN_KINASE_ST"/>
    <property type="match status" value="1"/>
</dbReference>
<dbReference type="Gene3D" id="3.30.200.20">
    <property type="entry name" value="Phosphorylase Kinase, domain 1"/>
    <property type="match status" value="1"/>
</dbReference>
<dbReference type="Gene3D" id="1.10.287.470">
    <property type="entry name" value="Helix hairpin bin"/>
    <property type="match status" value="1"/>
</dbReference>
<dbReference type="InterPro" id="IPR017441">
    <property type="entry name" value="Protein_kinase_ATP_BS"/>
</dbReference>
<keyword evidence="5 11" id="KW-0418">Kinase</keyword>
<keyword evidence="12" id="KW-1185">Reference proteome</keyword>
<dbReference type="InterPro" id="IPR058624">
    <property type="entry name" value="MdtA-like_HH"/>
</dbReference>
<dbReference type="KEGG" id="gim:F1728_24385"/>
<evidence type="ECO:0000256" key="7">
    <source>
        <dbReference type="PROSITE-ProRule" id="PRU10141"/>
    </source>
</evidence>
<dbReference type="SUPFAM" id="SSF56112">
    <property type="entry name" value="Protein kinase-like (PK-like)"/>
    <property type="match status" value="1"/>
</dbReference>
<evidence type="ECO:0000256" key="4">
    <source>
        <dbReference type="ARBA" id="ARBA00022741"/>
    </source>
</evidence>
<keyword evidence="4 7" id="KW-0547">Nucleotide-binding</keyword>
<dbReference type="Pfam" id="PF25876">
    <property type="entry name" value="HH_MFP_RND"/>
    <property type="match status" value="1"/>
</dbReference>
<dbReference type="GO" id="GO:0005524">
    <property type="term" value="F:ATP binding"/>
    <property type="evidence" value="ECO:0007669"/>
    <property type="project" value="UniProtKB-UniRule"/>
</dbReference>
<feature type="binding site" evidence="7">
    <location>
        <position position="135"/>
    </location>
    <ligand>
        <name>ATP</name>
        <dbReference type="ChEBI" id="CHEBI:30616"/>
    </ligand>
</feature>
<evidence type="ECO:0000313" key="12">
    <source>
        <dbReference type="Proteomes" id="UP000427281"/>
    </source>
</evidence>
<feature type="domain" description="Protein kinase" evidence="10">
    <location>
        <begin position="106"/>
        <end position="375"/>
    </location>
</feature>
<dbReference type="InterPro" id="IPR000719">
    <property type="entry name" value="Prot_kinase_dom"/>
</dbReference>
<dbReference type="AlphaFoldDB" id="A0A6I6AJY5"/>
<evidence type="ECO:0000256" key="1">
    <source>
        <dbReference type="ARBA" id="ARBA00012513"/>
    </source>
</evidence>
<proteinExistence type="predicted"/>
<dbReference type="EC" id="2.7.11.1" evidence="1"/>
<dbReference type="InterPro" id="IPR011009">
    <property type="entry name" value="Kinase-like_dom_sf"/>
</dbReference>
<dbReference type="CDD" id="cd14014">
    <property type="entry name" value="STKc_PknB_like"/>
    <property type="match status" value="1"/>
</dbReference>
<dbReference type="InterPro" id="IPR008271">
    <property type="entry name" value="Ser/Thr_kinase_AS"/>
</dbReference>
<feature type="region of interest" description="Disordered" evidence="9">
    <location>
        <begin position="835"/>
        <end position="854"/>
    </location>
</feature>
<dbReference type="Proteomes" id="UP000427281">
    <property type="component" value="Chromosome"/>
</dbReference>
<dbReference type="Pfam" id="PF00069">
    <property type="entry name" value="Pkinase"/>
    <property type="match status" value="1"/>
</dbReference>
<dbReference type="PROSITE" id="PS50011">
    <property type="entry name" value="PROTEIN_KINASE_DOM"/>
    <property type="match status" value="1"/>
</dbReference>
<evidence type="ECO:0000256" key="9">
    <source>
        <dbReference type="SAM" id="MobiDB-lite"/>
    </source>
</evidence>
<dbReference type="PANTHER" id="PTHR43289">
    <property type="entry name" value="MITOGEN-ACTIVATED PROTEIN KINASE KINASE KINASE 20-RELATED"/>
    <property type="match status" value="1"/>
</dbReference>
<dbReference type="PANTHER" id="PTHR43289:SF6">
    <property type="entry name" value="SERINE_THREONINE-PROTEIN KINASE NEKL-3"/>
    <property type="match status" value="1"/>
</dbReference>
<feature type="coiled-coil region" evidence="8">
    <location>
        <begin position="599"/>
        <end position="640"/>
    </location>
</feature>
<dbReference type="FunFam" id="1.10.510.10:FF:000021">
    <property type="entry name" value="Serine/threonine protein kinase"/>
    <property type="match status" value="1"/>
</dbReference>
<evidence type="ECO:0000256" key="2">
    <source>
        <dbReference type="ARBA" id="ARBA00022527"/>
    </source>
</evidence>
<dbReference type="GO" id="GO:0004674">
    <property type="term" value="F:protein serine/threonine kinase activity"/>
    <property type="evidence" value="ECO:0007669"/>
    <property type="project" value="UniProtKB-KW"/>
</dbReference>
<evidence type="ECO:0000259" key="10">
    <source>
        <dbReference type="PROSITE" id="PS50011"/>
    </source>
</evidence>
<keyword evidence="3" id="KW-0808">Transferase</keyword>
<protein>
    <recommendedName>
        <fullName evidence="1">non-specific serine/threonine protein kinase</fullName>
        <ecNumber evidence="1">2.7.11.1</ecNumber>
    </recommendedName>
</protein>
<evidence type="ECO:0000256" key="3">
    <source>
        <dbReference type="ARBA" id="ARBA00022679"/>
    </source>
</evidence>
<keyword evidence="2" id="KW-0723">Serine/threonine-protein kinase</keyword>
<sequence length="854" mass="94890">MNPIEKVCNLQCIEDYLDERLSDSAVVEFEYHLIGCEHCRTELQKRSAEPEIWRDAIALLSSIDSFSHDQNSGEQSNGQGDQHVSNVLELLAPTDDPEMLGRIGGYEIIGVVGFGGMGAVLKGFDKSLCRVVAIKMMAPHLAGSGSARRRFQREAKAAAAITHENVIDIYGVSEENGLPYLVMPFARGPSLQKRINESGPLTTHEVVRIGLQIASGLAAAHEQGLVHRDIKPANILLNEGNERLWITDFGIARAVDDASMTQTGVIAGTPQYMSPEQARGESVDQRSDLFSMGSVLYTACTGRPPFRSESAYGVLRRITDTAPRRIIEINPDIPIWLCRLIERLMEKHPTDRFKGASEVVKVLEGCMAHLQQPTIVELPQCVASSSRSGESVSPKDKKWPKQSRSKSTHSSYWRRTRNWILICLAILAGSGIAAMQMTKPEDISGRWSGEKWKSVSLTTVEKASGWYTGTFTNLDGRQGALQLEWSRLQRRYNGRWMIGDDLSGSVTLRVSANELRGAVAVDSYSRVAAKMPRLREFIWVRSPDAVKRFHTDKFKGPPTAIQSPVIGHIVRWGEGIRENSHVNKGDLLAEVANLDSEYLDRLKKQLADSAVQVEAAKKTLESDRRQLEAMRSIVAALKSQQSVYEKVANEFSKASRIVVDSAKIKVETTKAERDEVFAELEQARAEFDQQKMLFDKRLVSQLKFKQAERKLKQAEAKVKNAETQIQSSKNELNMKLNDRASKQAKAKADLAQVAAQLNKALADIARLESDIAKAESHVAKSQSVYEELQTKLSRQAKIIVRAPFTGFVTDVIDARGVLKKGGLLCYLWPEVAENVPENSSVEKKHSNEEADADD</sequence>
<gene>
    <name evidence="11" type="ORF">F1728_24385</name>
</gene>
<keyword evidence="6 7" id="KW-0067">ATP-binding</keyword>
<dbReference type="Gene3D" id="1.10.510.10">
    <property type="entry name" value="Transferase(Phosphotransferase) domain 1"/>
    <property type="match status" value="1"/>
</dbReference>
<accession>A0A6I6AJY5</accession>
<feature type="coiled-coil region" evidence="8">
    <location>
        <begin position="666"/>
        <end position="791"/>
    </location>
</feature>
<feature type="region of interest" description="Disordered" evidence="9">
    <location>
        <begin position="385"/>
        <end position="407"/>
    </location>
</feature>
<keyword evidence="8" id="KW-0175">Coiled coil</keyword>
<evidence type="ECO:0000256" key="5">
    <source>
        <dbReference type="ARBA" id="ARBA00022777"/>
    </source>
</evidence>
<name>A0A6I6AJY5_9PLAN</name>
<dbReference type="PROSITE" id="PS00107">
    <property type="entry name" value="PROTEIN_KINASE_ATP"/>
    <property type="match status" value="1"/>
</dbReference>
<evidence type="ECO:0000313" key="11">
    <source>
        <dbReference type="EMBL" id="QGQ27084.1"/>
    </source>
</evidence>